<keyword evidence="1" id="KW-0472">Membrane</keyword>
<sequence>MNKTLKLIDAIFIKKLILVLLTLFIVYPAIYNIGKYFGSVIALIYFFIN</sequence>
<organism evidence="2">
    <name type="scientific">Clostridium tertium</name>
    <dbReference type="NCBI Taxonomy" id="1559"/>
    <lineage>
        <taxon>Bacteria</taxon>
        <taxon>Bacillati</taxon>
        <taxon>Bacillota</taxon>
        <taxon>Clostridia</taxon>
        <taxon>Eubacteriales</taxon>
        <taxon>Clostridiaceae</taxon>
        <taxon>Clostridium</taxon>
    </lineage>
</organism>
<evidence type="ECO:0000313" key="2">
    <source>
        <dbReference type="EMBL" id="VYU58471.1"/>
    </source>
</evidence>
<feature type="transmembrane region" description="Helical" evidence="1">
    <location>
        <begin position="33"/>
        <end position="48"/>
    </location>
</feature>
<name>A0A6N3G313_9CLOT</name>
<keyword evidence="1" id="KW-1133">Transmembrane helix</keyword>
<reference evidence="2" key="1">
    <citation type="submission" date="2019-11" db="EMBL/GenBank/DDBJ databases">
        <authorList>
            <person name="Feng L."/>
        </authorList>
    </citation>
    <scope>NUCLEOTIDE SEQUENCE</scope>
    <source>
        <strain evidence="2">CTertiumLFYP3</strain>
    </source>
</reference>
<accession>A0A6N3G313</accession>
<evidence type="ECO:0000256" key="1">
    <source>
        <dbReference type="SAM" id="Phobius"/>
    </source>
</evidence>
<dbReference type="AlphaFoldDB" id="A0A6N3G313"/>
<proteinExistence type="predicted"/>
<gene>
    <name evidence="2" type="ORF">CTLFYP3_02970</name>
</gene>
<keyword evidence="1" id="KW-0812">Transmembrane</keyword>
<dbReference type="EMBL" id="CACRTO010000043">
    <property type="protein sequence ID" value="VYU58471.1"/>
    <property type="molecule type" value="Genomic_DNA"/>
</dbReference>
<dbReference type="RefSeq" id="WP_156627412.1">
    <property type="nucleotide sequence ID" value="NZ_CACRTO010000043.1"/>
</dbReference>
<protein>
    <submittedName>
        <fullName evidence="2">Uncharacterized protein</fullName>
    </submittedName>
</protein>